<accession>A0AAX6MQN2</accession>
<sequence length="488" mass="53325">MQNVQAAVTGLPIRRSACDRCKSQKLRCLKEPGEDRCYRCTRADAQCATTANVPIRSRRRIRGVVNSRAPKQTRQDYQQQAPPAADSNQQISAPLPAFVENSSNVQSTVTYPPEAAESWGPNIYESMFGNNFDGNFASLDVATNKGHLPYMDYQPETRPFSNFPVDASPAGALSLPGTSQDTAINTNTPASSKSSSPAQDSIVEIGRGISESDTHRLAKINLELAKLLGQIGRGSPEINFYTLLTPIDQSDDFAGTPVHKVLGSSREFVDVICGLSDANKKTPAPISSSHGSSPRTPESRSDSSTGSSTGGYNSPHSCDYGRTQATPLFVSMPRNGPKRILDSTTLMHILISYTHIIQLHLIIFTHCYETLLEISKSDVPSMCELPWIDFGSFPLQSGNLQATLFTQVIISLFEKIENLLGIPQEFQLTPHKTTHAGLLSEPEFSAVLRAILVKEELMCKPDVGKGGVSALRRYINQTRQLLRDSIEP</sequence>
<gene>
    <name evidence="4" type="ORF">Daesc_002577</name>
</gene>
<dbReference type="Gene3D" id="4.10.240.10">
    <property type="entry name" value="Zn(2)-C6 fungal-type DNA-binding domain"/>
    <property type="match status" value="1"/>
</dbReference>
<feature type="region of interest" description="Disordered" evidence="2">
    <location>
        <begin position="281"/>
        <end position="319"/>
    </location>
</feature>
<dbReference type="InterPro" id="IPR001138">
    <property type="entry name" value="Zn2Cys6_DnaBD"/>
</dbReference>
<dbReference type="PROSITE" id="PS00463">
    <property type="entry name" value="ZN2_CY6_FUNGAL_1"/>
    <property type="match status" value="1"/>
</dbReference>
<dbReference type="AlphaFoldDB" id="A0AAX6MQN2"/>
<comment type="caution">
    <text evidence="4">The sequence shown here is derived from an EMBL/GenBank/DDBJ whole genome shotgun (WGS) entry which is preliminary data.</text>
</comment>
<dbReference type="PROSITE" id="PS50048">
    <property type="entry name" value="ZN2_CY6_FUNGAL_2"/>
    <property type="match status" value="1"/>
</dbReference>
<dbReference type="CDD" id="cd00067">
    <property type="entry name" value="GAL4"/>
    <property type="match status" value="1"/>
</dbReference>
<feature type="region of interest" description="Disordered" evidence="2">
    <location>
        <begin position="174"/>
        <end position="199"/>
    </location>
</feature>
<keyword evidence="5" id="KW-1185">Reference proteome</keyword>
<feature type="region of interest" description="Disordered" evidence="2">
    <location>
        <begin position="63"/>
        <end position="89"/>
    </location>
</feature>
<evidence type="ECO:0000256" key="1">
    <source>
        <dbReference type="ARBA" id="ARBA00023242"/>
    </source>
</evidence>
<reference evidence="4 5" key="1">
    <citation type="journal article" date="2024" name="Front Chem Biol">
        <title>Unveiling the potential of Daldinia eschscholtzii MFLUCC 19-0629 through bioactivity and bioinformatics studies for enhanced sustainable agriculture production.</title>
        <authorList>
            <person name="Brooks S."/>
            <person name="Weaver J.A."/>
            <person name="Klomchit A."/>
            <person name="Alharthi S.A."/>
            <person name="Onlamun T."/>
            <person name="Nurani R."/>
            <person name="Vong T.K."/>
            <person name="Alberti F."/>
            <person name="Greco C."/>
        </authorList>
    </citation>
    <scope>NUCLEOTIDE SEQUENCE [LARGE SCALE GENOMIC DNA]</scope>
    <source>
        <strain evidence="4">MFLUCC 19-0629</strain>
    </source>
</reference>
<organism evidence="4 5">
    <name type="scientific">Daldinia eschscholtzii</name>
    <dbReference type="NCBI Taxonomy" id="292717"/>
    <lineage>
        <taxon>Eukaryota</taxon>
        <taxon>Fungi</taxon>
        <taxon>Dikarya</taxon>
        <taxon>Ascomycota</taxon>
        <taxon>Pezizomycotina</taxon>
        <taxon>Sordariomycetes</taxon>
        <taxon>Xylariomycetidae</taxon>
        <taxon>Xylariales</taxon>
        <taxon>Hypoxylaceae</taxon>
        <taxon>Daldinia</taxon>
    </lineage>
</organism>
<name>A0AAX6MQN2_9PEZI</name>
<feature type="compositionally biased region" description="Polar residues" evidence="2">
    <location>
        <begin position="285"/>
        <end position="295"/>
    </location>
</feature>
<dbReference type="Proteomes" id="UP001369815">
    <property type="component" value="Unassembled WGS sequence"/>
</dbReference>
<evidence type="ECO:0000259" key="3">
    <source>
        <dbReference type="PROSITE" id="PS50048"/>
    </source>
</evidence>
<keyword evidence="1" id="KW-0539">Nucleus</keyword>
<dbReference type="EMBL" id="JBANMG010000003">
    <property type="protein sequence ID" value="KAK6954948.1"/>
    <property type="molecule type" value="Genomic_DNA"/>
</dbReference>
<protein>
    <recommendedName>
        <fullName evidence="3">Zn(2)-C6 fungal-type domain-containing protein</fullName>
    </recommendedName>
</protein>
<dbReference type="InterPro" id="IPR036864">
    <property type="entry name" value="Zn2-C6_fun-type_DNA-bd_sf"/>
</dbReference>
<evidence type="ECO:0000256" key="2">
    <source>
        <dbReference type="SAM" id="MobiDB-lite"/>
    </source>
</evidence>
<feature type="compositionally biased region" description="Low complexity" evidence="2">
    <location>
        <begin position="302"/>
        <end position="314"/>
    </location>
</feature>
<dbReference type="SUPFAM" id="SSF57701">
    <property type="entry name" value="Zn2/Cys6 DNA-binding domain"/>
    <property type="match status" value="1"/>
</dbReference>
<evidence type="ECO:0000313" key="4">
    <source>
        <dbReference type="EMBL" id="KAK6954948.1"/>
    </source>
</evidence>
<feature type="domain" description="Zn(2)-C6 fungal-type" evidence="3">
    <location>
        <begin position="17"/>
        <end position="49"/>
    </location>
</feature>
<proteinExistence type="predicted"/>
<dbReference type="GO" id="GO:0008270">
    <property type="term" value="F:zinc ion binding"/>
    <property type="evidence" value="ECO:0007669"/>
    <property type="project" value="InterPro"/>
</dbReference>
<feature type="compositionally biased region" description="Low complexity" evidence="2">
    <location>
        <begin position="185"/>
        <end position="198"/>
    </location>
</feature>
<evidence type="ECO:0000313" key="5">
    <source>
        <dbReference type="Proteomes" id="UP001369815"/>
    </source>
</evidence>
<dbReference type="GO" id="GO:0000981">
    <property type="term" value="F:DNA-binding transcription factor activity, RNA polymerase II-specific"/>
    <property type="evidence" value="ECO:0007669"/>
    <property type="project" value="InterPro"/>
</dbReference>